<feature type="region of interest" description="Disordered" evidence="8">
    <location>
        <begin position="1"/>
        <end position="25"/>
    </location>
</feature>
<dbReference type="HAMAP" id="MF_00500">
    <property type="entry name" value="Ribosomal_bS20"/>
    <property type="match status" value="1"/>
</dbReference>
<dbReference type="NCBIfam" id="TIGR00029">
    <property type="entry name" value="S20"/>
    <property type="match status" value="1"/>
</dbReference>
<comment type="function">
    <text evidence="7">Binds directly to 16S ribosomal RNA.</text>
</comment>
<evidence type="ECO:0000256" key="3">
    <source>
        <dbReference type="ARBA" id="ARBA00022884"/>
    </source>
</evidence>
<keyword evidence="2 7" id="KW-0699">rRNA-binding</keyword>
<dbReference type="AlphaFoldDB" id="A0A2M7TGS1"/>
<evidence type="ECO:0000256" key="7">
    <source>
        <dbReference type="HAMAP-Rule" id="MF_00500"/>
    </source>
</evidence>
<evidence type="ECO:0000313" key="10">
    <source>
        <dbReference type="Proteomes" id="UP000230553"/>
    </source>
</evidence>
<dbReference type="InterPro" id="IPR036510">
    <property type="entry name" value="Ribosomal_bS20_sf"/>
</dbReference>
<evidence type="ECO:0000256" key="5">
    <source>
        <dbReference type="ARBA" id="ARBA00023274"/>
    </source>
</evidence>
<keyword evidence="3 7" id="KW-0694">RNA-binding</keyword>
<dbReference type="EMBL" id="PFNM01000029">
    <property type="protein sequence ID" value="PIZ44927.1"/>
    <property type="molecule type" value="Genomic_DNA"/>
</dbReference>
<dbReference type="GO" id="GO:0005829">
    <property type="term" value="C:cytosol"/>
    <property type="evidence" value="ECO:0007669"/>
    <property type="project" value="TreeGrafter"/>
</dbReference>
<keyword evidence="5 7" id="KW-0687">Ribonucleoprotein</keyword>
<evidence type="ECO:0000256" key="8">
    <source>
        <dbReference type="SAM" id="MobiDB-lite"/>
    </source>
</evidence>
<proteinExistence type="inferred from homology"/>
<evidence type="ECO:0000313" key="9">
    <source>
        <dbReference type="EMBL" id="PIZ44927.1"/>
    </source>
</evidence>
<gene>
    <name evidence="7 9" type="primary">rpsT</name>
    <name evidence="9" type="ORF">COY31_01505</name>
</gene>
<dbReference type="PANTHER" id="PTHR33398">
    <property type="entry name" value="30S RIBOSOMAL PROTEIN S20"/>
    <property type="match status" value="1"/>
</dbReference>
<dbReference type="GO" id="GO:0070181">
    <property type="term" value="F:small ribosomal subunit rRNA binding"/>
    <property type="evidence" value="ECO:0007669"/>
    <property type="project" value="TreeGrafter"/>
</dbReference>
<comment type="similarity">
    <text evidence="1 7">Belongs to the bacterial ribosomal protein bS20 family.</text>
</comment>
<dbReference type="GO" id="GO:0006412">
    <property type="term" value="P:translation"/>
    <property type="evidence" value="ECO:0007669"/>
    <property type="project" value="UniProtKB-UniRule"/>
</dbReference>
<dbReference type="Pfam" id="PF01649">
    <property type="entry name" value="Ribosomal_S20p"/>
    <property type="match status" value="1"/>
</dbReference>
<dbReference type="GO" id="GO:0015935">
    <property type="term" value="C:small ribosomal subunit"/>
    <property type="evidence" value="ECO:0007669"/>
    <property type="project" value="TreeGrafter"/>
</dbReference>
<dbReference type="InterPro" id="IPR002583">
    <property type="entry name" value="Ribosomal_bS20"/>
</dbReference>
<evidence type="ECO:0000256" key="2">
    <source>
        <dbReference type="ARBA" id="ARBA00022730"/>
    </source>
</evidence>
<dbReference type="Gene3D" id="1.20.58.110">
    <property type="entry name" value="Ribosomal protein S20"/>
    <property type="match status" value="1"/>
</dbReference>
<dbReference type="GO" id="GO:0003735">
    <property type="term" value="F:structural constituent of ribosome"/>
    <property type="evidence" value="ECO:0007669"/>
    <property type="project" value="InterPro"/>
</dbReference>
<sequence>MPIIKSAKKALRQNVRRRKANVKKKTELRTVVKQYKKLVASGEKDKAKEYLSNVYKKFDKTAKSKLIKKNKASRMKSRLSKMLK</sequence>
<dbReference type="PANTHER" id="PTHR33398:SF1">
    <property type="entry name" value="SMALL RIBOSOMAL SUBUNIT PROTEIN BS20C"/>
    <property type="match status" value="1"/>
</dbReference>
<organism evidence="9 10">
    <name type="scientific">Candidatus Wolfebacteria bacterium CG_4_10_14_0_2_um_filter_39_18</name>
    <dbReference type="NCBI Taxonomy" id="1975061"/>
    <lineage>
        <taxon>Bacteria</taxon>
        <taxon>Candidatus Wolfeibacteriota</taxon>
    </lineage>
</organism>
<dbReference type="SUPFAM" id="SSF46992">
    <property type="entry name" value="Ribosomal protein S20"/>
    <property type="match status" value="1"/>
</dbReference>
<name>A0A2M7TGS1_9BACT</name>
<evidence type="ECO:0000256" key="1">
    <source>
        <dbReference type="ARBA" id="ARBA00007634"/>
    </source>
</evidence>
<evidence type="ECO:0000256" key="4">
    <source>
        <dbReference type="ARBA" id="ARBA00022980"/>
    </source>
</evidence>
<keyword evidence="4 7" id="KW-0689">Ribosomal protein</keyword>
<evidence type="ECO:0000256" key="6">
    <source>
        <dbReference type="ARBA" id="ARBA00035136"/>
    </source>
</evidence>
<protein>
    <recommendedName>
        <fullName evidence="6 7">Small ribosomal subunit protein bS20</fullName>
    </recommendedName>
</protein>
<reference evidence="10" key="1">
    <citation type="submission" date="2017-09" db="EMBL/GenBank/DDBJ databases">
        <title>Depth-based differentiation of microbial function through sediment-hosted aquifers and enrichment of novel symbionts in the deep terrestrial subsurface.</title>
        <authorList>
            <person name="Probst A.J."/>
            <person name="Ladd B."/>
            <person name="Jarett J.K."/>
            <person name="Geller-Mcgrath D.E."/>
            <person name="Sieber C.M.K."/>
            <person name="Emerson J.B."/>
            <person name="Anantharaman K."/>
            <person name="Thomas B.C."/>
            <person name="Malmstrom R."/>
            <person name="Stieglmeier M."/>
            <person name="Klingl A."/>
            <person name="Woyke T."/>
            <person name="Ryan C.M."/>
            <person name="Banfield J.F."/>
        </authorList>
    </citation>
    <scope>NUCLEOTIDE SEQUENCE [LARGE SCALE GENOMIC DNA]</scope>
</reference>
<comment type="caution">
    <text evidence="9">The sequence shown here is derived from an EMBL/GenBank/DDBJ whole genome shotgun (WGS) entry which is preliminary data.</text>
</comment>
<dbReference type="Proteomes" id="UP000230553">
    <property type="component" value="Unassembled WGS sequence"/>
</dbReference>
<accession>A0A2M7TGS1</accession>
<feature type="compositionally biased region" description="Basic residues" evidence="8">
    <location>
        <begin position="1"/>
        <end position="23"/>
    </location>
</feature>